<dbReference type="SUPFAM" id="SSF103032">
    <property type="entry name" value="Hypothetical protein YwqG"/>
    <property type="match status" value="1"/>
</dbReference>
<dbReference type="Proteomes" id="UP001596956">
    <property type="component" value="Unassembled WGS sequence"/>
</dbReference>
<dbReference type="Pfam" id="PF09234">
    <property type="entry name" value="DUF1963"/>
    <property type="match status" value="1"/>
</dbReference>
<evidence type="ECO:0000313" key="2">
    <source>
        <dbReference type="Proteomes" id="UP001596956"/>
    </source>
</evidence>
<accession>A0ABW3BJX4</accession>
<organism evidence="1 2">
    <name type="scientific">Streptomonospora algeriensis</name>
    <dbReference type="NCBI Taxonomy" id="995084"/>
    <lineage>
        <taxon>Bacteria</taxon>
        <taxon>Bacillati</taxon>
        <taxon>Actinomycetota</taxon>
        <taxon>Actinomycetes</taxon>
        <taxon>Streptosporangiales</taxon>
        <taxon>Nocardiopsidaceae</taxon>
        <taxon>Streptomonospora</taxon>
    </lineage>
</organism>
<name>A0ABW3BJX4_9ACTN</name>
<gene>
    <name evidence="1" type="ORF">ACFQZU_18700</name>
</gene>
<keyword evidence="2" id="KW-1185">Reference proteome</keyword>
<reference evidence="2" key="1">
    <citation type="journal article" date="2019" name="Int. J. Syst. Evol. Microbiol.">
        <title>The Global Catalogue of Microorganisms (GCM) 10K type strain sequencing project: providing services to taxonomists for standard genome sequencing and annotation.</title>
        <authorList>
            <consortium name="The Broad Institute Genomics Platform"/>
            <consortium name="The Broad Institute Genome Sequencing Center for Infectious Disease"/>
            <person name="Wu L."/>
            <person name="Ma J."/>
        </authorList>
    </citation>
    <scope>NUCLEOTIDE SEQUENCE [LARGE SCALE GENOMIC DNA]</scope>
    <source>
        <strain evidence="2">CCUG 63369</strain>
    </source>
</reference>
<evidence type="ECO:0000313" key="1">
    <source>
        <dbReference type="EMBL" id="MFD0803337.1"/>
    </source>
</evidence>
<dbReference type="InterPro" id="IPR035948">
    <property type="entry name" value="YwqG-like_sf"/>
</dbReference>
<proteinExistence type="predicted"/>
<comment type="caution">
    <text evidence="1">The sequence shown here is derived from an EMBL/GenBank/DDBJ whole genome shotgun (WGS) entry which is preliminary data.</text>
</comment>
<sequence length="259" mass="28559">MSDSFTEKKSRLRAEALKSGVPSGEVERWLHLLRPCAALDPRNDGGLVGRYGGLPILPVSAPRPELWKYFVASVDCAAVPGGVTDLPLPSDGRLLFFAIPDLTIHGCYLPSEVVYVPAGTAVAELSADDEDGDGQWPLPRMDLRLGSEFSLPQEMEVEDPDHDLPAGFPHSKLLYELWCDIDVDEAAGGMFQLGGYAASWNNDPVELEPAEEDWVLLAQWYALDDVEELDLGIVHWVIRRTDLAERRFDRVKASADMVG</sequence>
<dbReference type="Gene3D" id="2.30.320.10">
    <property type="entry name" value="YwqG-like"/>
    <property type="match status" value="1"/>
</dbReference>
<protein>
    <submittedName>
        <fullName evidence="1">DUF1963 domain-containing protein</fullName>
    </submittedName>
</protein>
<dbReference type="InterPro" id="IPR015315">
    <property type="entry name" value="DUF1963"/>
</dbReference>
<dbReference type="EMBL" id="JBHTHR010000842">
    <property type="protein sequence ID" value="MFD0803337.1"/>
    <property type="molecule type" value="Genomic_DNA"/>
</dbReference>